<dbReference type="Pfam" id="PF00488">
    <property type="entry name" value="MutS_V"/>
    <property type="match status" value="1"/>
</dbReference>
<reference evidence="7 8" key="1">
    <citation type="journal article" date="2008" name="Nature">
        <title>The Phaeodactylum genome reveals the evolutionary history of diatom genomes.</title>
        <authorList>
            <person name="Bowler C."/>
            <person name="Allen A.E."/>
            <person name="Badger J.H."/>
            <person name="Grimwood J."/>
            <person name="Jabbari K."/>
            <person name="Kuo A."/>
            <person name="Maheswari U."/>
            <person name="Martens C."/>
            <person name="Maumus F."/>
            <person name="Otillar R.P."/>
            <person name="Rayko E."/>
            <person name="Salamov A."/>
            <person name="Vandepoele K."/>
            <person name="Beszteri B."/>
            <person name="Gruber A."/>
            <person name="Heijde M."/>
            <person name="Katinka M."/>
            <person name="Mock T."/>
            <person name="Valentin K."/>
            <person name="Verret F."/>
            <person name="Berges J.A."/>
            <person name="Brownlee C."/>
            <person name="Cadoret J.P."/>
            <person name="Chiovitti A."/>
            <person name="Choi C.J."/>
            <person name="Coesel S."/>
            <person name="De Martino A."/>
            <person name="Detter J.C."/>
            <person name="Durkin C."/>
            <person name="Falciatore A."/>
            <person name="Fournet J."/>
            <person name="Haruta M."/>
            <person name="Huysman M.J."/>
            <person name="Jenkins B.D."/>
            <person name="Jiroutova K."/>
            <person name="Jorgensen R.E."/>
            <person name="Joubert Y."/>
            <person name="Kaplan A."/>
            <person name="Kroger N."/>
            <person name="Kroth P.G."/>
            <person name="La Roche J."/>
            <person name="Lindquist E."/>
            <person name="Lommer M."/>
            <person name="Martin-Jezequel V."/>
            <person name="Lopez P.J."/>
            <person name="Lucas S."/>
            <person name="Mangogna M."/>
            <person name="McGinnis K."/>
            <person name="Medlin L.K."/>
            <person name="Montsant A."/>
            <person name="Oudot-Le Secq M.P."/>
            <person name="Napoli C."/>
            <person name="Obornik M."/>
            <person name="Parker M.S."/>
            <person name="Petit J.L."/>
            <person name="Porcel B.M."/>
            <person name="Poulsen N."/>
            <person name="Robison M."/>
            <person name="Rychlewski L."/>
            <person name="Rynearson T.A."/>
            <person name="Schmutz J."/>
            <person name="Shapiro H."/>
            <person name="Siaut M."/>
            <person name="Stanley M."/>
            <person name="Sussman M.R."/>
            <person name="Taylor A.R."/>
            <person name="Vardi A."/>
            <person name="von Dassow P."/>
            <person name="Vyverman W."/>
            <person name="Willis A."/>
            <person name="Wyrwicz L.S."/>
            <person name="Rokhsar D.S."/>
            <person name="Weissenbach J."/>
            <person name="Armbrust E.V."/>
            <person name="Green B.R."/>
            <person name="Van de Peer Y."/>
            <person name="Grigoriev I.V."/>
        </authorList>
    </citation>
    <scope>NUCLEOTIDE SEQUENCE [LARGE SCALE GENOMIC DNA]</scope>
    <source>
        <strain evidence="7 8">CCAP 1055/1</strain>
    </source>
</reference>
<dbReference type="GO" id="GO:0140664">
    <property type="term" value="F:ATP-dependent DNA damage sensor activity"/>
    <property type="evidence" value="ECO:0007669"/>
    <property type="project" value="InterPro"/>
</dbReference>
<dbReference type="SUPFAM" id="SSF52540">
    <property type="entry name" value="P-loop containing nucleoside triphosphate hydrolases"/>
    <property type="match status" value="1"/>
</dbReference>
<keyword evidence="2" id="KW-0547">Nucleotide-binding</keyword>
<name>B7G2L0_PHATC</name>
<evidence type="ECO:0000313" key="7">
    <source>
        <dbReference type="EMBL" id="EEC47322.1"/>
    </source>
</evidence>
<dbReference type="GO" id="GO:0006298">
    <property type="term" value="P:mismatch repair"/>
    <property type="evidence" value="ECO:0007669"/>
    <property type="project" value="InterPro"/>
</dbReference>
<dbReference type="InterPro" id="IPR027417">
    <property type="entry name" value="P-loop_NTPase"/>
</dbReference>
<dbReference type="AlphaFoldDB" id="B7G2L0"/>
<dbReference type="GO" id="GO:0030983">
    <property type="term" value="F:mismatched DNA binding"/>
    <property type="evidence" value="ECO:0007669"/>
    <property type="project" value="InterPro"/>
</dbReference>
<dbReference type="EMBL" id="CM000614">
    <property type="protein sequence ID" value="EEC47322.1"/>
    <property type="molecule type" value="Genomic_DNA"/>
</dbReference>
<dbReference type="PROSITE" id="PS00486">
    <property type="entry name" value="DNA_MISMATCH_REPAIR_2"/>
    <property type="match status" value="1"/>
</dbReference>
<keyword evidence="3" id="KW-0067">ATP-binding</keyword>
<keyword evidence="4" id="KW-0238">DNA-binding</keyword>
<dbReference type="Proteomes" id="UP000000759">
    <property type="component" value="Chromosome 12"/>
</dbReference>
<dbReference type="OrthoDB" id="29596at2759"/>
<gene>
    <name evidence="7" type="primary">MSH5</name>
    <name evidence="7" type="ORF">PHATRDRAFT_52173</name>
</gene>
<comment type="similarity">
    <text evidence="1">Belongs to the DNA mismatch repair MutS family.</text>
</comment>
<dbReference type="GeneID" id="7202038"/>
<dbReference type="PANTHER" id="PTHR11361">
    <property type="entry name" value="DNA MISMATCH REPAIR PROTEIN MUTS FAMILY MEMBER"/>
    <property type="match status" value="1"/>
</dbReference>
<dbReference type="InParanoid" id="B7G2L0"/>
<dbReference type="KEGG" id="pti:PHATRDRAFT_52173"/>
<organism evidence="7 8">
    <name type="scientific">Phaeodactylum tricornutum (strain CCAP 1055/1)</name>
    <dbReference type="NCBI Taxonomy" id="556484"/>
    <lineage>
        <taxon>Eukaryota</taxon>
        <taxon>Sar</taxon>
        <taxon>Stramenopiles</taxon>
        <taxon>Ochrophyta</taxon>
        <taxon>Bacillariophyta</taxon>
        <taxon>Bacillariophyceae</taxon>
        <taxon>Bacillariophycidae</taxon>
        <taxon>Naviculales</taxon>
        <taxon>Phaeodactylaceae</taxon>
        <taxon>Phaeodactylum</taxon>
    </lineage>
</organism>
<dbReference type="GO" id="GO:0051026">
    <property type="term" value="P:chiasma assembly"/>
    <property type="evidence" value="ECO:0007669"/>
    <property type="project" value="TreeGrafter"/>
</dbReference>
<dbReference type="InterPro" id="IPR045076">
    <property type="entry name" value="MutS"/>
</dbReference>
<keyword evidence="5" id="KW-0175">Coiled coil</keyword>
<evidence type="ECO:0000313" key="8">
    <source>
        <dbReference type="Proteomes" id="UP000000759"/>
    </source>
</evidence>
<keyword evidence="8" id="KW-1185">Reference proteome</keyword>
<reference evidence="8" key="2">
    <citation type="submission" date="2008-08" db="EMBL/GenBank/DDBJ databases">
        <authorList>
            <consortium name="Diatom Consortium"/>
            <person name="Grigoriev I."/>
            <person name="Grimwood J."/>
            <person name="Kuo A."/>
            <person name="Otillar R.P."/>
            <person name="Salamov A."/>
            <person name="Detter J.C."/>
            <person name="Lindquist E."/>
            <person name="Shapiro H."/>
            <person name="Lucas S."/>
            <person name="Glavina del Rio T."/>
            <person name="Pitluck S."/>
            <person name="Rokhsar D."/>
            <person name="Bowler C."/>
        </authorList>
    </citation>
    <scope>GENOME REANNOTATION</scope>
    <source>
        <strain evidence="8">CCAP 1055/1</strain>
    </source>
</reference>
<dbReference type="PaxDb" id="2850-Phatr52173"/>
<dbReference type="InterPro" id="IPR036187">
    <property type="entry name" value="DNA_mismatch_repair_MutS_sf"/>
</dbReference>
<dbReference type="PANTHER" id="PTHR11361:SF20">
    <property type="entry name" value="MUTS PROTEIN HOMOLOG 5"/>
    <property type="match status" value="1"/>
</dbReference>
<feature type="domain" description="DNA mismatch repair proteins mutS family" evidence="6">
    <location>
        <begin position="210"/>
        <end position="226"/>
    </location>
</feature>
<dbReference type="Gene3D" id="3.40.50.300">
    <property type="entry name" value="P-loop containing nucleotide triphosphate hydrolases"/>
    <property type="match status" value="1"/>
</dbReference>
<evidence type="ECO:0000256" key="5">
    <source>
        <dbReference type="SAM" id="Coils"/>
    </source>
</evidence>
<protein>
    <submittedName>
        <fullName evidence="7">Muts-like protein 5</fullName>
    </submittedName>
</protein>
<sequence length="376" mass="41419">MENGALPDDFEYVFSESLSYFKSAEMRQLDQNIGDLDAFIKDAETLIVAELEDEILDHESELRETFIALAELDCILSFAGAAADLDFVRPRVVSASEQCVEISRGRHPLQEIVLDTAFVPNDTTMNTTSRVTVITGPNFSGKSCFARQVGVLVYMAHIGCFLPCDEARISLTDQIFTQFSSTETCAVPQSSFQLDLSRMGAILRRASQHSLVLIDEFGKGTSPASGISLLTAALQKLVSNRSKVICTTHFLEIFSIGLLVDSENGISAMHMTVHVPETANDSAVPLFRMEHGIANSSAGLVCAKMAGVKKAIVDRAYEIIKAIKKRQKVHPLAELLRNDIHMTLDSKHAIRSFVSTSWRDASDDQIDAFFSITERM</sequence>
<proteinExistence type="inferred from homology"/>
<evidence type="ECO:0000256" key="1">
    <source>
        <dbReference type="ARBA" id="ARBA00006271"/>
    </source>
</evidence>
<evidence type="ECO:0000256" key="4">
    <source>
        <dbReference type="ARBA" id="ARBA00023125"/>
    </source>
</evidence>
<dbReference type="STRING" id="556484.B7G2L0"/>
<dbReference type="RefSeq" id="XP_002181399.1">
    <property type="nucleotide sequence ID" value="XM_002181363.1"/>
</dbReference>
<dbReference type="HOGENOM" id="CLU_002472_8_0_1"/>
<evidence type="ECO:0000256" key="2">
    <source>
        <dbReference type="ARBA" id="ARBA00022741"/>
    </source>
</evidence>
<dbReference type="GO" id="GO:0005634">
    <property type="term" value="C:nucleus"/>
    <property type="evidence" value="ECO:0007669"/>
    <property type="project" value="TreeGrafter"/>
</dbReference>
<evidence type="ECO:0000256" key="3">
    <source>
        <dbReference type="ARBA" id="ARBA00022840"/>
    </source>
</evidence>
<accession>B7G2L0</accession>
<dbReference type="eggNOG" id="KOG0221">
    <property type="taxonomic scope" value="Eukaryota"/>
</dbReference>
<dbReference type="SUPFAM" id="SSF48334">
    <property type="entry name" value="DNA repair protein MutS, domain III"/>
    <property type="match status" value="1"/>
</dbReference>
<dbReference type="GO" id="GO:0005524">
    <property type="term" value="F:ATP binding"/>
    <property type="evidence" value="ECO:0007669"/>
    <property type="project" value="UniProtKB-KW"/>
</dbReference>
<dbReference type="InterPro" id="IPR000432">
    <property type="entry name" value="DNA_mismatch_repair_MutS_C"/>
</dbReference>
<feature type="coiled-coil region" evidence="5">
    <location>
        <begin position="41"/>
        <end position="68"/>
    </location>
</feature>
<dbReference type="SMART" id="SM00534">
    <property type="entry name" value="MUTSac"/>
    <property type="match status" value="1"/>
</dbReference>
<evidence type="ECO:0000259" key="6">
    <source>
        <dbReference type="PROSITE" id="PS00486"/>
    </source>
</evidence>